<evidence type="ECO:0000313" key="13">
    <source>
        <dbReference type="Proteomes" id="UP000449846"/>
    </source>
</evidence>
<feature type="modified residue" description="4-aspartylphosphate" evidence="9">
    <location>
        <position position="57"/>
    </location>
</feature>
<dbReference type="AlphaFoldDB" id="A0A844HU12"/>
<keyword evidence="4" id="KW-0808">Transferase</keyword>
<comment type="caution">
    <text evidence="12">The sequence shown here is derived from an EMBL/GenBank/DDBJ whole genome shotgun (WGS) entry which is preliminary data.</text>
</comment>
<dbReference type="SMART" id="SM00448">
    <property type="entry name" value="REC"/>
    <property type="match status" value="1"/>
</dbReference>
<evidence type="ECO:0000256" key="6">
    <source>
        <dbReference type="ARBA" id="ARBA00022777"/>
    </source>
</evidence>
<dbReference type="PROSITE" id="PS50109">
    <property type="entry name" value="HIS_KIN"/>
    <property type="match status" value="1"/>
</dbReference>
<evidence type="ECO:0000259" key="11">
    <source>
        <dbReference type="PROSITE" id="PS50110"/>
    </source>
</evidence>
<dbReference type="EC" id="2.7.13.3" evidence="2"/>
<dbReference type="EMBL" id="WMIG01000012">
    <property type="protein sequence ID" value="MTH61012.1"/>
    <property type="molecule type" value="Genomic_DNA"/>
</dbReference>
<keyword evidence="8" id="KW-0902">Two-component regulatory system</keyword>
<dbReference type="Proteomes" id="UP000449846">
    <property type="component" value="Unassembled WGS sequence"/>
</dbReference>
<evidence type="ECO:0000259" key="10">
    <source>
        <dbReference type="PROSITE" id="PS50109"/>
    </source>
</evidence>
<evidence type="ECO:0000256" key="2">
    <source>
        <dbReference type="ARBA" id="ARBA00012438"/>
    </source>
</evidence>
<dbReference type="InterPro" id="IPR003594">
    <property type="entry name" value="HATPase_dom"/>
</dbReference>
<keyword evidence="13" id="KW-1185">Reference proteome</keyword>
<feature type="domain" description="Histidine kinase" evidence="10">
    <location>
        <begin position="153"/>
        <end position="362"/>
    </location>
</feature>
<evidence type="ECO:0000256" key="9">
    <source>
        <dbReference type="PROSITE-ProRule" id="PRU00169"/>
    </source>
</evidence>
<reference evidence="12 13" key="1">
    <citation type="submission" date="2019-11" db="EMBL/GenBank/DDBJ databases">
        <authorList>
            <person name="Dong K."/>
        </authorList>
    </citation>
    <scope>NUCLEOTIDE SEQUENCE [LARGE SCALE GENOMIC DNA]</scope>
    <source>
        <strain evidence="12 13">NBRC 112902</strain>
    </source>
</reference>
<dbReference type="PRINTS" id="PR00344">
    <property type="entry name" value="BCTRLSENSOR"/>
</dbReference>
<dbReference type="Pfam" id="PF00072">
    <property type="entry name" value="Response_reg"/>
    <property type="match status" value="1"/>
</dbReference>
<dbReference type="GO" id="GO:0005524">
    <property type="term" value="F:ATP binding"/>
    <property type="evidence" value="ECO:0007669"/>
    <property type="project" value="UniProtKB-KW"/>
</dbReference>
<comment type="catalytic activity">
    <reaction evidence="1">
        <text>ATP + protein L-histidine = ADP + protein N-phospho-L-histidine.</text>
        <dbReference type="EC" id="2.7.13.3"/>
    </reaction>
</comment>
<proteinExistence type="predicted"/>
<dbReference type="InterPro" id="IPR036890">
    <property type="entry name" value="HATPase_C_sf"/>
</dbReference>
<keyword evidence="6" id="KW-0418">Kinase</keyword>
<dbReference type="SUPFAM" id="SSF47384">
    <property type="entry name" value="Homodimeric domain of signal transducing histidine kinase"/>
    <property type="match status" value="1"/>
</dbReference>
<dbReference type="PANTHER" id="PTHR43065">
    <property type="entry name" value="SENSOR HISTIDINE KINASE"/>
    <property type="match status" value="1"/>
</dbReference>
<organism evidence="12 13">
    <name type="scientific">Paracoccus litorisediminis</name>
    <dbReference type="NCBI Taxonomy" id="2006130"/>
    <lineage>
        <taxon>Bacteria</taxon>
        <taxon>Pseudomonadati</taxon>
        <taxon>Pseudomonadota</taxon>
        <taxon>Alphaproteobacteria</taxon>
        <taxon>Rhodobacterales</taxon>
        <taxon>Paracoccaceae</taxon>
        <taxon>Paracoccus</taxon>
    </lineage>
</organism>
<dbReference type="SMART" id="SM00387">
    <property type="entry name" value="HATPase_c"/>
    <property type="match status" value="1"/>
</dbReference>
<evidence type="ECO:0000256" key="4">
    <source>
        <dbReference type="ARBA" id="ARBA00022679"/>
    </source>
</evidence>
<dbReference type="Gene3D" id="3.40.50.2300">
    <property type="match status" value="1"/>
</dbReference>
<dbReference type="OrthoDB" id="9805722at2"/>
<evidence type="ECO:0000313" key="12">
    <source>
        <dbReference type="EMBL" id="MTH61012.1"/>
    </source>
</evidence>
<dbReference type="InterPro" id="IPR005467">
    <property type="entry name" value="His_kinase_dom"/>
</dbReference>
<dbReference type="Pfam" id="PF02518">
    <property type="entry name" value="HATPase_c"/>
    <property type="match status" value="1"/>
</dbReference>
<dbReference type="InterPro" id="IPR001789">
    <property type="entry name" value="Sig_transdc_resp-reg_receiver"/>
</dbReference>
<dbReference type="InterPro" id="IPR036097">
    <property type="entry name" value="HisK_dim/P_sf"/>
</dbReference>
<dbReference type="RefSeq" id="WP_155040950.1">
    <property type="nucleotide sequence ID" value="NZ_JBHGCD010000021.1"/>
</dbReference>
<dbReference type="InterPro" id="IPR011006">
    <property type="entry name" value="CheY-like_superfamily"/>
</dbReference>
<name>A0A844HU12_9RHOB</name>
<dbReference type="SUPFAM" id="SSF52172">
    <property type="entry name" value="CheY-like"/>
    <property type="match status" value="1"/>
</dbReference>
<evidence type="ECO:0000256" key="1">
    <source>
        <dbReference type="ARBA" id="ARBA00000085"/>
    </source>
</evidence>
<dbReference type="PANTHER" id="PTHR43065:SF46">
    <property type="entry name" value="C4-DICARBOXYLATE TRANSPORT SENSOR PROTEIN DCTB"/>
    <property type="match status" value="1"/>
</dbReference>
<dbReference type="Gene3D" id="1.10.287.130">
    <property type="match status" value="1"/>
</dbReference>
<dbReference type="PROSITE" id="PS50110">
    <property type="entry name" value="RESPONSE_REGULATORY"/>
    <property type="match status" value="1"/>
</dbReference>
<evidence type="ECO:0000256" key="3">
    <source>
        <dbReference type="ARBA" id="ARBA00022553"/>
    </source>
</evidence>
<evidence type="ECO:0000256" key="8">
    <source>
        <dbReference type="ARBA" id="ARBA00023012"/>
    </source>
</evidence>
<dbReference type="Gene3D" id="3.30.565.10">
    <property type="entry name" value="Histidine kinase-like ATPase, C-terminal domain"/>
    <property type="match status" value="1"/>
</dbReference>
<gene>
    <name evidence="12" type="ORF">GL300_17515</name>
</gene>
<dbReference type="SUPFAM" id="SSF55874">
    <property type="entry name" value="ATPase domain of HSP90 chaperone/DNA topoisomerase II/histidine kinase"/>
    <property type="match status" value="1"/>
</dbReference>
<evidence type="ECO:0000256" key="7">
    <source>
        <dbReference type="ARBA" id="ARBA00022840"/>
    </source>
</evidence>
<dbReference type="InterPro" id="IPR003661">
    <property type="entry name" value="HisK_dim/P_dom"/>
</dbReference>
<protein>
    <recommendedName>
        <fullName evidence="2">histidine kinase</fullName>
        <ecNumber evidence="2">2.7.13.3</ecNumber>
    </recommendedName>
</protein>
<sequence length="369" mass="39613">MTVTPRPKVLIVDDERDFAVSTARALALEGITCLIAHDSATALAQLTENPAMIALVDIRIRHEDGTQLAARLRAVRPELLVIIMTAYASIDSAVAAMHAGAHDYLSKPFFLDELMRALNRCFEVLALREDKARAEQDLAILRQLEATSRLATGLSHDFNNMLAVIQANVSVILDRLGPDHALAAYADDADRAARAAAELVARLMNFTRSGQALPEPIDLREPVATACRMMQHTLCVDMRIALDLPDVPLLVPVAPTMLETAVVNLLINARDATEGRGRVIVTLSLLRQGGNYARLVVQDDGPGLSAEVEAMSLHPFFTTKPKGTGLGLPMIQQLALAAGGAFRIGTAPEGGARAVLDLPATTQPDGENM</sequence>
<dbReference type="GO" id="GO:0000155">
    <property type="term" value="F:phosphorelay sensor kinase activity"/>
    <property type="evidence" value="ECO:0007669"/>
    <property type="project" value="InterPro"/>
</dbReference>
<feature type="domain" description="Response regulatory" evidence="11">
    <location>
        <begin position="8"/>
        <end position="122"/>
    </location>
</feature>
<evidence type="ECO:0000256" key="5">
    <source>
        <dbReference type="ARBA" id="ARBA00022741"/>
    </source>
</evidence>
<keyword evidence="3 9" id="KW-0597">Phosphoprotein</keyword>
<accession>A0A844HU12</accession>
<dbReference type="InterPro" id="IPR004358">
    <property type="entry name" value="Sig_transdc_His_kin-like_C"/>
</dbReference>
<keyword evidence="7" id="KW-0067">ATP-binding</keyword>
<keyword evidence="5" id="KW-0547">Nucleotide-binding</keyword>
<dbReference type="SMART" id="SM00388">
    <property type="entry name" value="HisKA"/>
    <property type="match status" value="1"/>
</dbReference>